<accession>A0AAW1VKV7</accession>
<organism evidence="2 3">
    <name type="scientific">Rubus argutus</name>
    <name type="common">Southern blackberry</name>
    <dbReference type="NCBI Taxonomy" id="59490"/>
    <lineage>
        <taxon>Eukaryota</taxon>
        <taxon>Viridiplantae</taxon>
        <taxon>Streptophyta</taxon>
        <taxon>Embryophyta</taxon>
        <taxon>Tracheophyta</taxon>
        <taxon>Spermatophyta</taxon>
        <taxon>Magnoliopsida</taxon>
        <taxon>eudicotyledons</taxon>
        <taxon>Gunneridae</taxon>
        <taxon>Pentapetalae</taxon>
        <taxon>rosids</taxon>
        <taxon>fabids</taxon>
        <taxon>Rosales</taxon>
        <taxon>Rosaceae</taxon>
        <taxon>Rosoideae</taxon>
        <taxon>Rosoideae incertae sedis</taxon>
        <taxon>Rubus</taxon>
    </lineage>
</organism>
<sequence>MKEVGEYYEDYGRQEGFWIRIRSSSKSRQHSNEVTNRKFICAHQGKHVIQTQKEADMQEQVEVEIYDKQARKKRRRSCSTVKCGCEANMRIVHDKWTNKWEVSVFSDIHNHKMVAPARRMMMKSNRHMPNSAKDLTKAFHKENL</sequence>
<reference evidence="2 3" key="1">
    <citation type="journal article" date="2023" name="G3 (Bethesda)">
        <title>A chromosome-length genome assembly and annotation of blackberry (Rubus argutus, cv. 'Hillquist').</title>
        <authorList>
            <person name="Bruna T."/>
            <person name="Aryal R."/>
            <person name="Dudchenko O."/>
            <person name="Sargent D.J."/>
            <person name="Mead D."/>
            <person name="Buti M."/>
            <person name="Cavallini A."/>
            <person name="Hytonen T."/>
            <person name="Andres J."/>
            <person name="Pham M."/>
            <person name="Weisz D."/>
            <person name="Mascagni F."/>
            <person name="Usai G."/>
            <person name="Natali L."/>
            <person name="Bassil N."/>
            <person name="Fernandez G.E."/>
            <person name="Lomsadze A."/>
            <person name="Armour M."/>
            <person name="Olukolu B."/>
            <person name="Poorten T."/>
            <person name="Britton C."/>
            <person name="Davik J."/>
            <person name="Ashrafi H."/>
            <person name="Aiden E.L."/>
            <person name="Borodovsky M."/>
            <person name="Worthington M."/>
        </authorList>
    </citation>
    <scope>NUCLEOTIDE SEQUENCE [LARGE SCALE GENOMIC DNA]</scope>
    <source>
        <strain evidence="2">PI 553951</strain>
    </source>
</reference>
<dbReference type="Pfam" id="PF03101">
    <property type="entry name" value="FAR1"/>
    <property type="match status" value="1"/>
</dbReference>
<feature type="domain" description="FAR1" evidence="1">
    <location>
        <begin position="6"/>
        <end position="114"/>
    </location>
</feature>
<dbReference type="AlphaFoldDB" id="A0AAW1VKV7"/>
<evidence type="ECO:0000313" key="2">
    <source>
        <dbReference type="EMBL" id="KAK9905151.1"/>
    </source>
</evidence>
<dbReference type="Proteomes" id="UP001457282">
    <property type="component" value="Unassembled WGS sequence"/>
</dbReference>
<proteinExistence type="predicted"/>
<dbReference type="PANTHER" id="PTHR46328">
    <property type="entry name" value="FAR-RED IMPAIRED RESPONSIVE (FAR1) FAMILY PROTEIN-RELATED"/>
    <property type="match status" value="1"/>
</dbReference>
<dbReference type="EMBL" id="JBEDUW010000173">
    <property type="protein sequence ID" value="KAK9905151.1"/>
    <property type="molecule type" value="Genomic_DNA"/>
</dbReference>
<gene>
    <name evidence="2" type="ORF">M0R45_000487</name>
</gene>
<comment type="caution">
    <text evidence="2">The sequence shown here is derived from an EMBL/GenBank/DDBJ whole genome shotgun (WGS) entry which is preliminary data.</text>
</comment>
<evidence type="ECO:0000259" key="1">
    <source>
        <dbReference type="Pfam" id="PF03101"/>
    </source>
</evidence>
<protein>
    <recommendedName>
        <fullName evidence="1">FAR1 domain-containing protein</fullName>
    </recommendedName>
</protein>
<evidence type="ECO:0000313" key="3">
    <source>
        <dbReference type="Proteomes" id="UP001457282"/>
    </source>
</evidence>
<dbReference type="PANTHER" id="PTHR46328:SF38">
    <property type="entry name" value="FAR1 DNA-BINDING DOMAIN PROTEIN"/>
    <property type="match status" value="1"/>
</dbReference>
<dbReference type="InterPro" id="IPR004330">
    <property type="entry name" value="FAR1_DNA_bnd_dom"/>
</dbReference>
<keyword evidence="3" id="KW-1185">Reference proteome</keyword>
<name>A0AAW1VKV7_RUBAR</name>